<dbReference type="InterPro" id="IPR050545">
    <property type="entry name" value="Mycobact_MmpL"/>
</dbReference>
<evidence type="ECO:0000256" key="2">
    <source>
        <dbReference type="ARBA" id="ARBA00022475"/>
    </source>
</evidence>
<feature type="transmembrane region" description="Helical" evidence="6">
    <location>
        <begin position="255"/>
        <end position="275"/>
    </location>
</feature>
<feature type="transmembrane region" description="Helical" evidence="6">
    <location>
        <begin position="675"/>
        <end position="696"/>
    </location>
</feature>
<protein>
    <submittedName>
        <fullName evidence="8">MMPL family transporter</fullName>
    </submittedName>
</protein>
<feature type="domain" description="SSD" evidence="7">
    <location>
        <begin position="256"/>
        <end position="377"/>
    </location>
</feature>
<feature type="transmembrane region" description="Helical" evidence="6">
    <location>
        <begin position="567"/>
        <end position="586"/>
    </location>
</feature>
<evidence type="ECO:0000259" key="7">
    <source>
        <dbReference type="PROSITE" id="PS50156"/>
    </source>
</evidence>
<feature type="transmembrane region" description="Helical" evidence="6">
    <location>
        <begin position="634"/>
        <end position="654"/>
    </location>
</feature>
<dbReference type="InterPro" id="IPR004869">
    <property type="entry name" value="MMPL_dom"/>
</dbReference>
<feature type="transmembrane region" description="Helical" evidence="6">
    <location>
        <begin position="281"/>
        <end position="302"/>
    </location>
</feature>
<evidence type="ECO:0000256" key="4">
    <source>
        <dbReference type="ARBA" id="ARBA00022989"/>
    </source>
</evidence>
<dbReference type="Proteomes" id="UP000285112">
    <property type="component" value="Unassembled WGS sequence"/>
</dbReference>
<feature type="transmembrane region" description="Helical" evidence="6">
    <location>
        <begin position="353"/>
        <end position="378"/>
    </location>
</feature>
<keyword evidence="9" id="KW-1185">Reference proteome</keyword>
<comment type="caution">
    <text evidence="8">The sequence shown here is derived from an EMBL/GenBank/DDBJ whole genome shotgun (WGS) entry which is preliminary data.</text>
</comment>
<feature type="transmembrane region" description="Helical" evidence="6">
    <location>
        <begin position="702"/>
        <end position="726"/>
    </location>
</feature>
<reference evidence="8 9" key="1">
    <citation type="submission" date="2018-09" db="EMBL/GenBank/DDBJ databases">
        <title>YIM PH 21725 draft genome.</title>
        <authorList>
            <person name="Miao C."/>
        </authorList>
    </citation>
    <scope>NUCLEOTIDE SEQUENCE [LARGE SCALE GENOMIC DNA]</scope>
    <source>
        <strain evidence="9">YIM PH21725</strain>
    </source>
</reference>
<dbReference type="GO" id="GO:0005886">
    <property type="term" value="C:plasma membrane"/>
    <property type="evidence" value="ECO:0007669"/>
    <property type="project" value="UniProtKB-SubCell"/>
</dbReference>
<feature type="transmembrane region" description="Helical" evidence="6">
    <location>
        <begin position="52"/>
        <end position="70"/>
    </location>
</feature>
<dbReference type="PANTHER" id="PTHR33406">
    <property type="entry name" value="MEMBRANE PROTEIN MJ1562-RELATED"/>
    <property type="match status" value="1"/>
</dbReference>
<organism evidence="8 9">
    <name type="scientific">Amycolatopsis panacis</name>
    <dbReference type="NCBI Taxonomy" id="2340917"/>
    <lineage>
        <taxon>Bacteria</taxon>
        <taxon>Bacillati</taxon>
        <taxon>Actinomycetota</taxon>
        <taxon>Actinomycetes</taxon>
        <taxon>Pseudonocardiales</taxon>
        <taxon>Pseudonocardiaceae</taxon>
        <taxon>Amycolatopsis</taxon>
    </lineage>
</organism>
<accession>A0A419HZQ1</accession>
<keyword evidence="2" id="KW-1003">Cell membrane</keyword>
<feature type="transmembrane region" description="Helical" evidence="6">
    <location>
        <begin position="228"/>
        <end position="248"/>
    </location>
</feature>
<keyword evidence="5 6" id="KW-0472">Membrane</keyword>
<dbReference type="AlphaFoldDB" id="A0A419HZQ1"/>
<gene>
    <name evidence="8" type="ORF">D5S19_21635</name>
</gene>
<dbReference type="InterPro" id="IPR000731">
    <property type="entry name" value="SSD"/>
</dbReference>
<evidence type="ECO:0000313" key="8">
    <source>
        <dbReference type="EMBL" id="RJQ82706.1"/>
    </source>
</evidence>
<dbReference type="SUPFAM" id="SSF82866">
    <property type="entry name" value="Multidrug efflux transporter AcrB transmembrane domain"/>
    <property type="match status" value="2"/>
</dbReference>
<dbReference type="PANTHER" id="PTHR33406:SF13">
    <property type="entry name" value="MEMBRANE PROTEIN YDFJ"/>
    <property type="match status" value="1"/>
</dbReference>
<sequence>MPGVAAARLGVSCHQDLTGTRRFSLHERARETRRTPMASFLYKIGKFSYRRWWAVLALWILAIIALGALGDKIEKPFKDDFKLPDSPSVTAQNTLTEKFPEGKAAEGQPAKIILKADDGQRLDTGAHHDAVEKMVAKLQEIPQLVPAERAKIIDPTTGPAAAQSMTDNGTVAIIKFTLDAKMHGAESGVTDATVNAVTEAKKIGRDAGLTVESAGPVSPKVVEPPSELIGIAVAILVMIITFAGLLAAAMPLGAAIMGIVVSTSVISIGTAFLTLGTSTTGLATMIGLAVGIDYSLFVISRYRQEVTRTKDRAHAAGVAVGTAGSAVVFAGATVVIALVALNLTGLTFLGQMGLGASVTVVMAVLVSLTVLPALLGLFKGIVFKPRIPLLWTPERSKGPTIGHKVGVALTKHPLPYLIITAAALIVAAIPVTQIQLGLDGTSSQDKPAHLIEREAFGAGKSSPLIVVVSAQDPTGMATAAKQVQERIGGLGHIAEHGVVGPIPNTAQDAAQFLVIPQNGPSTPETRDLLGEIRSAASDVTKATGAYVGVGGSAAINADFSSALTNKLPIYLLVVVGLAFILLMIVFRSVIIPLVASLGFLLSVAATFGATVGVFQKGWLGWIKPEDQGPIMVFAPIFLIGIVFGLAMDYQVFLVSRMREEYHHGASPIDAIRTGYGAGARVITAAALIMVSVFAGFTLSSETFLKLLGFSMAAAIVFDAFLVRMIIMPTTMALLGKRAWWIPRWLDRILPNIDVEGEKLRAPEAPPANVAGGAPVAR</sequence>
<evidence type="ECO:0000256" key="1">
    <source>
        <dbReference type="ARBA" id="ARBA00004651"/>
    </source>
</evidence>
<dbReference type="PROSITE" id="PS50156">
    <property type="entry name" value="SSD"/>
    <property type="match status" value="1"/>
</dbReference>
<evidence type="ECO:0000313" key="9">
    <source>
        <dbReference type="Proteomes" id="UP000285112"/>
    </source>
</evidence>
<dbReference type="Pfam" id="PF03176">
    <property type="entry name" value="MMPL"/>
    <property type="match status" value="2"/>
</dbReference>
<dbReference type="Gene3D" id="1.20.1640.10">
    <property type="entry name" value="Multidrug efflux transporter AcrB transmembrane domain"/>
    <property type="match status" value="2"/>
</dbReference>
<comment type="subcellular location">
    <subcellularLocation>
        <location evidence="1">Cell membrane</location>
        <topology evidence="1">Multi-pass membrane protein</topology>
    </subcellularLocation>
</comment>
<proteinExistence type="predicted"/>
<feature type="transmembrane region" description="Helical" evidence="6">
    <location>
        <begin position="314"/>
        <end position="341"/>
    </location>
</feature>
<dbReference type="EMBL" id="QZFV01000100">
    <property type="protein sequence ID" value="RJQ82706.1"/>
    <property type="molecule type" value="Genomic_DNA"/>
</dbReference>
<keyword evidence="4 6" id="KW-1133">Transmembrane helix</keyword>
<feature type="transmembrane region" description="Helical" evidence="6">
    <location>
        <begin position="414"/>
        <end position="436"/>
    </location>
</feature>
<evidence type="ECO:0000256" key="5">
    <source>
        <dbReference type="ARBA" id="ARBA00023136"/>
    </source>
</evidence>
<feature type="transmembrane region" description="Helical" evidence="6">
    <location>
        <begin position="593"/>
        <end position="614"/>
    </location>
</feature>
<name>A0A419HZQ1_9PSEU</name>
<keyword evidence="3 6" id="KW-0812">Transmembrane</keyword>
<evidence type="ECO:0000256" key="3">
    <source>
        <dbReference type="ARBA" id="ARBA00022692"/>
    </source>
</evidence>
<evidence type="ECO:0000256" key="6">
    <source>
        <dbReference type="SAM" id="Phobius"/>
    </source>
</evidence>